<keyword evidence="2" id="KW-1185">Reference proteome</keyword>
<dbReference type="EMBL" id="JAVRHV010000001">
    <property type="protein sequence ID" value="MDT0551906.1"/>
    <property type="molecule type" value="Genomic_DNA"/>
</dbReference>
<evidence type="ECO:0000313" key="1">
    <source>
        <dbReference type="EMBL" id="MDT0551906.1"/>
    </source>
</evidence>
<comment type="caution">
    <text evidence="1">The sequence shown here is derived from an EMBL/GenBank/DDBJ whole genome shotgun (WGS) entry which is preliminary data.</text>
</comment>
<gene>
    <name evidence="1" type="ORF">RM519_01490</name>
</gene>
<protein>
    <submittedName>
        <fullName evidence="1">Uncharacterized protein</fullName>
    </submittedName>
</protein>
<dbReference type="Proteomes" id="UP001252186">
    <property type="component" value="Unassembled WGS sequence"/>
</dbReference>
<dbReference type="RefSeq" id="WP_311591718.1">
    <property type="nucleotide sequence ID" value="NZ_JAVRHV010000001.1"/>
</dbReference>
<evidence type="ECO:0000313" key="2">
    <source>
        <dbReference type="Proteomes" id="UP001252186"/>
    </source>
</evidence>
<sequence>MESNKIEQLLEKYLNAETTIKEETVLSDYFTSDRKIPAHLEGYKALFGYFAENKSERYTKTIQLKTEKTNWKWLSVAASVVLLFSVYTGYNQYQANQANEALAQTQMAFQLLSKNINKGTTAVTYLGEYETTANKIFKQP</sequence>
<accession>A0ABU2Y271</accession>
<name>A0ABU2Y271_9FLAO</name>
<reference evidence="1 2" key="1">
    <citation type="submission" date="2023-09" db="EMBL/GenBank/DDBJ databases">
        <authorList>
            <person name="Rey-Velasco X."/>
        </authorList>
    </citation>
    <scope>NUCLEOTIDE SEQUENCE [LARGE SCALE GENOMIC DNA]</scope>
    <source>
        <strain evidence="1 2">P050</strain>
    </source>
</reference>
<proteinExistence type="predicted"/>
<organism evidence="1 2">
    <name type="scientific">Urechidicola vernalis</name>
    <dbReference type="NCBI Taxonomy" id="3075600"/>
    <lineage>
        <taxon>Bacteria</taxon>
        <taxon>Pseudomonadati</taxon>
        <taxon>Bacteroidota</taxon>
        <taxon>Flavobacteriia</taxon>
        <taxon>Flavobacteriales</taxon>
        <taxon>Flavobacteriaceae</taxon>
        <taxon>Urechidicola</taxon>
    </lineage>
</organism>